<dbReference type="VEuPathDB" id="FungiDB:VP01_287g2"/>
<gene>
    <name evidence="2" type="ORF">VP01_287g2</name>
</gene>
<keyword evidence="1" id="KW-0812">Transmembrane</keyword>
<protein>
    <submittedName>
        <fullName evidence="2">Uncharacterized protein</fullName>
    </submittedName>
</protein>
<evidence type="ECO:0000313" key="3">
    <source>
        <dbReference type="Proteomes" id="UP000037035"/>
    </source>
</evidence>
<dbReference type="Proteomes" id="UP000037035">
    <property type="component" value="Unassembled WGS sequence"/>
</dbReference>
<keyword evidence="3" id="KW-1185">Reference proteome</keyword>
<dbReference type="EMBL" id="LAVV01007812">
    <property type="protein sequence ID" value="KNZ54699.1"/>
    <property type="molecule type" value="Genomic_DNA"/>
</dbReference>
<evidence type="ECO:0000256" key="1">
    <source>
        <dbReference type="SAM" id="Phobius"/>
    </source>
</evidence>
<feature type="transmembrane region" description="Helical" evidence="1">
    <location>
        <begin position="407"/>
        <end position="428"/>
    </location>
</feature>
<feature type="transmembrane region" description="Helical" evidence="1">
    <location>
        <begin position="465"/>
        <end position="482"/>
    </location>
</feature>
<reference evidence="2 3" key="1">
    <citation type="submission" date="2015-08" db="EMBL/GenBank/DDBJ databases">
        <title>Next Generation Sequencing and Analysis of the Genome of Puccinia sorghi L Schw, the Causal Agent of Maize Common Rust.</title>
        <authorList>
            <person name="Rochi L."/>
            <person name="Burguener G."/>
            <person name="Darino M."/>
            <person name="Turjanski A."/>
            <person name="Kreff E."/>
            <person name="Dieguez M.J."/>
            <person name="Sacco F."/>
        </authorList>
    </citation>
    <scope>NUCLEOTIDE SEQUENCE [LARGE SCALE GENOMIC DNA]</scope>
    <source>
        <strain evidence="2 3">RO10H11247</strain>
    </source>
</reference>
<name>A0A0L6V1R9_9BASI</name>
<feature type="transmembrane region" description="Helical" evidence="1">
    <location>
        <begin position="434"/>
        <end position="453"/>
    </location>
</feature>
<feature type="transmembrane region" description="Helical" evidence="1">
    <location>
        <begin position="795"/>
        <end position="821"/>
    </location>
</feature>
<sequence length="962" mass="110984">MIVCTIISFKHGRNPAFALSRLHIRFGRWPGLVSIFTYFISLSSSSGLHVKYVVDFFYQFSLFCNGYDFHSYDLYPNTLSLAVPFAKKLLYPSVHITRPKMKAMCTRCLHFGSGETTIFAPIGRSHELDNQDVRGPHEESIDGWVDPRNVFCGMKKAAKASIELNLLQLVPTAPTPPPMPMSPQRFLNDHRCFSATRISSPEDNLLIFPNSLCSIYEMPSANQDHTPSTELPCSFLSYERSTVHLKKYFLNTECNFLYYYPGNPMAIGYCQQINQVLSLCSRPIKGRNYSQIFWCYSHLSSRVIQPSFDAQSLCRLHSDCAKTSTHAKMWSLDDSLAEGCCMSTAGMLAIQKAKLNSLCIVNVIATLIYGLIPNSKFFLVMGTHLSTFFFTQKGLEFRIRPVCSHLFFFFPFFISFFSQSVNMCAVGIEPTSLMSISSVLTFVGCFSSKIVWLKSHHSSLMNISHEFLFLLFKIVFIHFHFFQHEHITRISLSFIQDLIKSSILSPIKNFKFSVLHLGPICVPMKIPPDFFLFFSNKCPLLEYQTSTQYFYILFSQSYKGRINPGILLIYLKFGEWFGSSFWIINYVPNSQKCNRNIEEYAEERDFLEFYILYQECLLWGYLILCGIPLVQTCNRMFQLDKCIHEYFDKWKAACENFLFQEDLTLLYKRGVNLIGKYTDDKLEKRVPENKVTSLKLGLSLMRNKYILSNSECHFVEHLPFFSSLYGIDIFLFQYFSFSLNKKNHSNDSILTCVCYSLFYIQSINYIYIYIYVGTLYITFLSTVTVFILRLEINDYFILIGYLYGSIIIFFIKFLCCVSMYLPFDSLKGLDMIIFKEGSTGIQQLYISPGPINDPQMTSVIRCLLIGPGAYVVKTHQLLPEHFPLSSSHTYRLDTNKIQNTYNQTYGNTSAMALCVRQENAYIHSSISHKSPSEIFHRGWTKGYSSLFQDYSYPTLQNKTTQK</sequence>
<organism evidence="2 3">
    <name type="scientific">Puccinia sorghi</name>
    <dbReference type="NCBI Taxonomy" id="27349"/>
    <lineage>
        <taxon>Eukaryota</taxon>
        <taxon>Fungi</taxon>
        <taxon>Dikarya</taxon>
        <taxon>Basidiomycota</taxon>
        <taxon>Pucciniomycotina</taxon>
        <taxon>Pucciniomycetes</taxon>
        <taxon>Pucciniales</taxon>
        <taxon>Pucciniaceae</taxon>
        <taxon>Puccinia</taxon>
    </lineage>
</organism>
<comment type="caution">
    <text evidence="2">The sequence shown here is derived from an EMBL/GenBank/DDBJ whole genome shotgun (WGS) entry which is preliminary data.</text>
</comment>
<dbReference type="AlphaFoldDB" id="A0A0L6V1R9"/>
<feature type="transmembrane region" description="Helical" evidence="1">
    <location>
        <begin position="355"/>
        <end position="372"/>
    </location>
</feature>
<proteinExistence type="predicted"/>
<keyword evidence="1" id="KW-0472">Membrane</keyword>
<keyword evidence="1" id="KW-1133">Transmembrane helix</keyword>
<accession>A0A0L6V1R9</accession>
<feature type="transmembrane region" description="Helical" evidence="1">
    <location>
        <begin position="766"/>
        <end position="788"/>
    </location>
</feature>
<evidence type="ECO:0000313" key="2">
    <source>
        <dbReference type="EMBL" id="KNZ54699.1"/>
    </source>
</evidence>